<sequence length="243" mass="27801">MAITLNNGFKMPIVGLSVWRMEGKDIRDLIINAIKIGYGHFDCADHGHVVDAGRDSLKKLQLDYLDLYLVHFAMHIWHTNALTLSMKLPNQLIIYSTLVVKWVAEWFIVSYIHATVRGTGSALDEDGVLEIDTTYLIRNHPACYGRSSCSNYDIFLTRDCLAYAKLKPAHILLSRRCCGQHRMVRHCSCLDDPVLKGLAEKYKKTVAQIVLKWGMQRNTVVIPKTSKLERLKENYQISQEFTM</sequence>
<evidence type="ECO:0000313" key="1">
    <source>
        <dbReference type="EMBL" id="KAJ0009747.1"/>
    </source>
</evidence>
<dbReference type="EMBL" id="CM047749">
    <property type="protein sequence ID" value="KAJ0009747.1"/>
    <property type="molecule type" value="Genomic_DNA"/>
</dbReference>
<reference evidence="2" key="1">
    <citation type="journal article" date="2023" name="G3 (Bethesda)">
        <title>Genome assembly and association tests identify interacting loci associated with vigor, precocity, and sex in interspecific pistachio rootstocks.</title>
        <authorList>
            <person name="Palmer W."/>
            <person name="Jacygrad E."/>
            <person name="Sagayaradj S."/>
            <person name="Cavanaugh K."/>
            <person name="Han R."/>
            <person name="Bertier L."/>
            <person name="Beede B."/>
            <person name="Kafkas S."/>
            <person name="Golino D."/>
            <person name="Preece J."/>
            <person name="Michelmore R."/>
        </authorList>
    </citation>
    <scope>NUCLEOTIDE SEQUENCE [LARGE SCALE GENOMIC DNA]</scope>
</reference>
<comment type="caution">
    <text evidence="1">The sequence shown here is derived from an EMBL/GenBank/DDBJ whole genome shotgun (WGS) entry which is preliminary data.</text>
</comment>
<gene>
    <name evidence="1" type="ORF">Pint_34814</name>
</gene>
<name>A0ACC0X4K0_9ROSI</name>
<protein>
    <submittedName>
        <fullName evidence="1">Uncharacterized protein</fullName>
    </submittedName>
</protein>
<organism evidence="1 2">
    <name type="scientific">Pistacia integerrima</name>
    <dbReference type="NCBI Taxonomy" id="434235"/>
    <lineage>
        <taxon>Eukaryota</taxon>
        <taxon>Viridiplantae</taxon>
        <taxon>Streptophyta</taxon>
        <taxon>Embryophyta</taxon>
        <taxon>Tracheophyta</taxon>
        <taxon>Spermatophyta</taxon>
        <taxon>Magnoliopsida</taxon>
        <taxon>eudicotyledons</taxon>
        <taxon>Gunneridae</taxon>
        <taxon>Pentapetalae</taxon>
        <taxon>rosids</taxon>
        <taxon>malvids</taxon>
        <taxon>Sapindales</taxon>
        <taxon>Anacardiaceae</taxon>
        <taxon>Pistacia</taxon>
    </lineage>
</organism>
<proteinExistence type="predicted"/>
<keyword evidence="2" id="KW-1185">Reference proteome</keyword>
<dbReference type="Proteomes" id="UP001163603">
    <property type="component" value="Chromosome 14"/>
</dbReference>
<evidence type="ECO:0000313" key="2">
    <source>
        <dbReference type="Proteomes" id="UP001163603"/>
    </source>
</evidence>
<accession>A0ACC0X4K0</accession>